<dbReference type="GO" id="GO:0003676">
    <property type="term" value="F:nucleic acid binding"/>
    <property type="evidence" value="ECO:0007669"/>
    <property type="project" value="InterPro"/>
</dbReference>
<comment type="similarity">
    <text evidence="1">Belongs to the mTERF family.</text>
</comment>
<evidence type="ECO:0000313" key="5">
    <source>
        <dbReference type="Proteomes" id="UP000245207"/>
    </source>
</evidence>
<evidence type="ECO:0000256" key="1">
    <source>
        <dbReference type="ARBA" id="ARBA00007692"/>
    </source>
</evidence>
<keyword evidence="5" id="KW-1185">Reference proteome</keyword>
<accession>A0A2U1NZE6</accession>
<evidence type="ECO:0000256" key="3">
    <source>
        <dbReference type="ARBA" id="ARBA00022946"/>
    </source>
</evidence>
<evidence type="ECO:0000313" key="4">
    <source>
        <dbReference type="EMBL" id="PWA78884.1"/>
    </source>
</evidence>
<dbReference type="STRING" id="35608.A0A2U1NZE6"/>
<organism evidence="4 5">
    <name type="scientific">Artemisia annua</name>
    <name type="common">Sweet wormwood</name>
    <dbReference type="NCBI Taxonomy" id="35608"/>
    <lineage>
        <taxon>Eukaryota</taxon>
        <taxon>Viridiplantae</taxon>
        <taxon>Streptophyta</taxon>
        <taxon>Embryophyta</taxon>
        <taxon>Tracheophyta</taxon>
        <taxon>Spermatophyta</taxon>
        <taxon>Magnoliopsida</taxon>
        <taxon>eudicotyledons</taxon>
        <taxon>Gunneridae</taxon>
        <taxon>Pentapetalae</taxon>
        <taxon>asterids</taxon>
        <taxon>campanulids</taxon>
        <taxon>Asterales</taxon>
        <taxon>Asteraceae</taxon>
        <taxon>Asteroideae</taxon>
        <taxon>Anthemideae</taxon>
        <taxon>Artemisiinae</taxon>
        <taxon>Artemisia</taxon>
    </lineage>
</organism>
<keyword evidence="2" id="KW-0805">Transcription regulation</keyword>
<dbReference type="Pfam" id="PF02536">
    <property type="entry name" value="mTERF"/>
    <property type="match status" value="3"/>
</dbReference>
<dbReference type="PANTHER" id="PTHR13068:SF38">
    <property type="entry name" value="TRANSCRIPTION TERMINATION FACTOR FAMILY PROTEIN"/>
    <property type="match status" value="1"/>
</dbReference>
<keyword evidence="2" id="KW-0804">Transcription</keyword>
<keyword evidence="2" id="KW-0806">Transcription termination</keyword>
<gene>
    <name evidence="4" type="ORF">CTI12_AA211180</name>
</gene>
<reference evidence="4 5" key="1">
    <citation type="journal article" date="2018" name="Mol. Plant">
        <title>The genome of Artemisia annua provides insight into the evolution of Asteraceae family and artemisinin biosynthesis.</title>
        <authorList>
            <person name="Shen Q."/>
            <person name="Zhang L."/>
            <person name="Liao Z."/>
            <person name="Wang S."/>
            <person name="Yan T."/>
            <person name="Shi P."/>
            <person name="Liu M."/>
            <person name="Fu X."/>
            <person name="Pan Q."/>
            <person name="Wang Y."/>
            <person name="Lv Z."/>
            <person name="Lu X."/>
            <person name="Zhang F."/>
            <person name="Jiang W."/>
            <person name="Ma Y."/>
            <person name="Chen M."/>
            <person name="Hao X."/>
            <person name="Li L."/>
            <person name="Tang Y."/>
            <person name="Lv G."/>
            <person name="Zhou Y."/>
            <person name="Sun X."/>
            <person name="Brodelius P.E."/>
            <person name="Rose J.K.C."/>
            <person name="Tang K."/>
        </authorList>
    </citation>
    <scope>NUCLEOTIDE SEQUENCE [LARGE SCALE GENOMIC DNA]</scope>
    <source>
        <strain evidence="5">cv. Huhao1</strain>
        <tissue evidence="4">Leaf</tissue>
    </source>
</reference>
<dbReference type="AlphaFoldDB" id="A0A2U1NZE6"/>
<dbReference type="EMBL" id="PKPP01001928">
    <property type="protein sequence ID" value="PWA78884.1"/>
    <property type="molecule type" value="Genomic_DNA"/>
</dbReference>
<dbReference type="InterPro" id="IPR038538">
    <property type="entry name" value="MTERF_sf"/>
</dbReference>
<protein>
    <submittedName>
        <fullName evidence="4">Mitochodrial transcription termination factor-related protein</fullName>
    </submittedName>
</protein>
<dbReference type="SMART" id="SM00733">
    <property type="entry name" value="Mterf"/>
    <property type="match status" value="7"/>
</dbReference>
<dbReference type="Gene3D" id="1.25.70.10">
    <property type="entry name" value="Transcription termination factor 3, mitochondrial"/>
    <property type="match status" value="2"/>
</dbReference>
<dbReference type="InterPro" id="IPR003690">
    <property type="entry name" value="MTERF"/>
</dbReference>
<dbReference type="PANTHER" id="PTHR13068">
    <property type="entry name" value="CGI-12 PROTEIN-RELATED"/>
    <property type="match status" value="1"/>
</dbReference>
<proteinExistence type="inferred from homology"/>
<evidence type="ECO:0000256" key="2">
    <source>
        <dbReference type="ARBA" id="ARBA00022472"/>
    </source>
</evidence>
<dbReference type="GO" id="GO:0006353">
    <property type="term" value="P:DNA-templated transcription termination"/>
    <property type="evidence" value="ECO:0007669"/>
    <property type="project" value="UniProtKB-KW"/>
</dbReference>
<name>A0A2U1NZE6_ARTAN</name>
<comment type="caution">
    <text evidence="4">The sequence shown here is derived from an EMBL/GenBank/DDBJ whole genome shotgun (WGS) entry which is preliminary data.</text>
</comment>
<keyword evidence="3" id="KW-0809">Transit peptide</keyword>
<dbReference type="OrthoDB" id="764594at2759"/>
<dbReference type="Proteomes" id="UP000245207">
    <property type="component" value="Unassembled WGS sequence"/>
</dbReference>
<sequence>MINLSKVRNSLVLKRVFVNLAENHNPSTSTSFRPISRNPDNFRFYGRKASIGTKNGEKLIEEIEENNSFVEAQDALIDYLHSTSSLQYSDAENISRNSPEFLGKLLKGVKNEKDAKQSLRRLLCYHPINEFEPFFESMGLKPCEYSKLLPRNMMYLTDDKKLLANYHVFCEYGIASNKIGKIYMDAREVFRYEDGCLLSQLESLKAKGFSQASVAKLVASCPNVLVSEDFSKVLEALKNVGIASSWFEEHVLEENSYDWSKILQTFDLLTKFGLNNEDLEELLSKNPLILLEESGATTISLIVYLIKFGASVDDILSMFKQFPEIEIQNFLSNLKNGYHFLLAIDMDVEDAANIIRTHSAVLGSCVLKTVKSLLCALNLGKKRLCDIIKENPRELRNWVLGKKVKALPTLKEKVSQKKSQFLLNLGFIENSDEMSKALKVFRGNAEELQERFDCLVNAGLRPEDVKEMVKIAPQVINQSKEVIEMKIDYLVNDLGYNVSSLVAYPSFLGYSVQKIKFRFAVYNWLVERGKMNSNLALSTVLASSDRVFIRNRVDRDPEGWIVWNKFKKQFFPE</sequence>